<feature type="chain" id="PRO_5032733393" evidence="3">
    <location>
        <begin position="30"/>
        <end position="264"/>
    </location>
</feature>
<dbReference type="InterPro" id="IPR013830">
    <property type="entry name" value="SGNH_hydro"/>
</dbReference>
<gene>
    <name evidence="5" type="ORF">FHU39_003740</name>
</gene>
<feature type="disulfide bond" evidence="2">
    <location>
        <begin position="181"/>
        <end position="227"/>
    </location>
</feature>
<keyword evidence="6" id="KW-1185">Reference proteome</keyword>
<dbReference type="PANTHER" id="PTHR37981:SF1">
    <property type="entry name" value="SGNH HYDROLASE-TYPE ESTERASE DOMAIN-CONTAINING PROTEIN"/>
    <property type="match status" value="1"/>
</dbReference>
<dbReference type="Proteomes" id="UP000559182">
    <property type="component" value="Unassembled WGS sequence"/>
</dbReference>
<keyword evidence="2" id="KW-1015">Disulfide bond</keyword>
<dbReference type="GO" id="GO:0019433">
    <property type="term" value="P:triglyceride catabolic process"/>
    <property type="evidence" value="ECO:0007669"/>
    <property type="project" value="TreeGrafter"/>
</dbReference>
<evidence type="ECO:0000313" key="5">
    <source>
        <dbReference type="EMBL" id="MBB2893709.1"/>
    </source>
</evidence>
<dbReference type="EMBL" id="JACHVQ010000003">
    <property type="protein sequence ID" value="MBB2893709.1"/>
    <property type="molecule type" value="Genomic_DNA"/>
</dbReference>
<dbReference type="RefSeq" id="WP_183322157.1">
    <property type="nucleotide sequence ID" value="NZ_JACHVQ010000003.1"/>
</dbReference>
<feature type="active site" description="Nucleophile" evidence="1">
    <location>
        <position position="40"/>
    </location>
</feature>
<dbReference type="Pfam" id="PF13472">
    <property type="entry name" value="Lipase_GDSL_2"/>
    <property type="match status" value="1"/>
</dbReference>
<comment type="caution">
    <text evidence="5">The sequence shown here is derived from an EMBL/GenBank/DDBJ whole genome shotgun (WGS) entry which is preliminary data.</text>
</comment>
<feature type="signal peptide" evidence="3">
    <location>
        <begin position="1"/>
        <end position="29"/>
    </location>
</feature>
<dbReference type="SUPFAM" id="SSF52266">
    <property type="entry name" value="SGNH hydrolase"/>
    <property type="match status" value="1"/>
</dbReference>
<protein>
    <submittedName>
        <fullName evidence="5">Lysophospholipase L1-like esterase</fullName>
    </submittedName>
</protein>
<sequence length="264" mass="27323">MTRGSLALKLGVGATALAMSFVPALAANAATVNYVALGDSYSSGVGAGDYIGSSGSCDRSPNAYSALWADAHDPSSYKSVACSGAKTSDVIANQLSALSSSTTLVSITVGGNDEGFSSIMEDCILDGTSTCVNEINAAKADAQANLPSKLAGVYDGIRAKAPNAHVVVLGYPDFYDLSKDCVGISETSRTAIDSGIDTLDSIIQTAAGRAGFTYGDVRGAFSGHEICDSDRWLHSLNFWDITEAYHPTADGHEYAYLPVFSARA</sequence>
<evidence type="ECO:0000256" key="2">
    <source>
        <dbReference type="PIRSR" id="PIRSR637460-2"/>
    </source>
</evidence>
<dbReference type="GO" id="GO:0004806">
    <property type="term" value="F:triacylglycerol lipase activity"/>
    <property type="evidence" value="ECO:0007669"/>
    <property type="project" value="TreeGrafter"/>
</dbReference>
<feature type="disulfide bond" evidence="2">
    <location>
        <begin position="57"/>
        <end position="82"/>
    </location>
</feature>
<feature type="domain" description="SGNH hydrolase-type esterase" evidence="4">
    <location>
        <begin position="36"/>
        <end position="253"/>
    </location>
</feature>
<dbReference type="PANTHER" id="PTHR37981">
    <property type="entry name" value="LIPASE 2"/>
    <property type="match status" value="1"/>
</dbReference>
<evidence type="ECO:0000313" key="6">
    <source>
        <dbReference type="Proteomes" id="UP000559182"/>
    </source>
</evidence>
<feature type="disulfide bond" evidence="2">
    <location>
        <begin position="123"/>
        <end position="131"/>
    </location>
</feature>
<accession>A0A839NA67</accession>
<evidence type="ECO:0000256" key="1">
    <source>
        <dbReference type="PIRSR" id="PIRSR637460-1"/>
    </source>
</evidence>
<evidence type="ECO:0000256" key="3">
    <source>
        <dbReference type="SAM" id="SignalP"/>
    </source>
</evidence>
<organism evidence="5 6">
    <name type="scientific">Flexivirga oryzae</name>
    <dbReference type="NCBI Taxonomy" id="1794944"/>
    <lineage>
        <taxon>Bacteria</taxon>
        <taxon>Bacillati</taxon>
        <taxon>Actinomycetota</taxon>
        <taxon>Actinomycetes</taxon>
        <taxon>Micrococcales</taxon>
        <taxon>Dermacoccaceae</taxon>
        <taxon>Flexivirga</taxon>
    </lineage>
</organism>
<dbReference type="InterPro" id="IPR037460">
    <property type="entry name" value="SEST-like"/>
</dbReference>
<keyword evidence="3" id="KW-0732">Signal</keyword>
<name>A0A839NA67_9MICO</name>
<dbReference type="InterPro" id="IPR036514">
    <property type="entry name" value="SGNH_hydro_sf"/>
</dbReference>
<reference evidence="5 6" key="1">
    <citation type="submission" date="2020-08" db="EMBL/GenBank/DDBJ databases">
        <title>Sequencing the genomes of 1000 actinobacteria strains.</title>
        <authorList>
            <person name="Klenk H.-P."/>
        </authorList>
    </citation>
    <scope>NUCLEOTIDE SEQUENCE [LARGE SCALE GENOMIC DNA]</scope>
    <source>
        <strain evidence="5 6">DSM 105369</strain>
    </source>
</reference>
<dbReference type="AlphaFoldDB" id="A0A839NA67"/>
<dbReference type="CDD" id="cd01823">
    <property type="entry name" value="SEST_like"/>
    <property type="match status" value="1"/>
</dbReference>
<proteinExistence type="predicted"/>
<feature type="active site" evidence="1">
    <location>
        <position position="246"/>
    </location>
</feature>
<dbReference type="Gene3D" id="3.40.50.1110">
    <property type="entry name" value="SGNH hydrolase"/>
    <property type="match status" value="1"/>
</dbReference>
<evidence type="ECO:0000259" key="4">
    <source>
        <dbReference type="Pfam" id="PF13472"/>
    </source>
</evidence>